<accession>A0A917PHI6</accession>
<feature type="transmembrane region" description="Helical" evidence="2">
    <location>
        <begin position="152"/>
        <end position="174"/>
    </location>
</feature>
<dbReference type="Proteomes" id="UP000636956">
    <property type="component" value="Unassembled WGS sequence"/>
</dbReference>
<feature type="transmembrane region" description="Helical" evidence="2">
    <location>
        <begin position="120"/>
        <end position="140"/>
    </location>
</feature>
<reference evidence="3" key="2">
    <citation type="submission" date="2020-09" db="EMBL/GenBank/DDBJ databases">
        <authorList>
            <person name="Sun Q."/>
            <person name="Zhou Y."/>
        </authorList>
    </citation>
    <scope>NUCLEOTIDE SEQUENCE</scope>
    <source>
        <strain evidence="3">CGMCC 1.8984</strain>
    </source>
</reference>
<evidence type="ECO:0000256" key="1">
    <source>
        <dbReference type="SAM" id="MobiDB-lite"/>
    </source>
</evidence>
<feature type="transmembrane region" description="Helical" evidence="2">
    <location>
        <begin position="72"/>
        <end position="90"/>
    </location>
</feature>
<evidence type="ECO:0000313" key="3">
    <source>
        <dbReference type="EMBL" id="GGJ78689.1"/>
    </source>
</evidence>
<dbReference type="AlphaFoldDB" id="A0A917PHI6"/>
<protein>
    <submittedName>
        <fullName evidence="3">Uncharacterized protein</fullName>
    </submittedName>
</protein>
<dbReference type="SUPFAM" id="SSF103473">
    <property type="entry name" value="MFS general substrate transporter"/>
    <property type="match status" value="1"/>
</dbReference>
<keyword evidence="4" id="KW-1185">Reference proteome</keyword>
<gene>
    <name evidence="3" type="ORF">GCM10011372_16210</name>
</gene>
<feature type="region of interest" description="Disordered" evidence="1">
    <location>
        <begin position="1"/>
        <end position="57"/>
    </location>
</feature>
<organism evidence="3 4">
    <name type="scientific">Agromyces bauzanensis</name>
    <dbReference type="NCBI Taxonomy" id="1308924"/>
    <lineage>
        <taxon>Bacteria</taxon>
        <taxon>Bacillati</taxon>
        <taxon>Actinomycetota</taxon>
        <taxon>Actinomycetes</taxon>
        <taxon>Micrococcales</taxon>
        <taxon>Microbacteriaceae</taxon>
        <taxon>Agromyces</taxon>
    </lineage>
</organism>
<name>A0A917PHI6_9MICO</name>
<evidence type="ECO:0000313" key="4">
    <source>
        <dbReference type="Proteomes" id="UP000636956"/>
    </source>
</evidence>
<feature type="transmembrane region" description="Helical" evidence="2">
    <location>
        <begin position="180"/>
        <end position="201"/>
    </location>
</feature>
<reference evidence="3" key="1">
    <citation type="journal article" date="2014" name="Int. J. Syst. Evol. Microbiol.">
        <title>Complete genome sequence of Corynebacterium casei LMG S-19264T (=DSM 44701T), isolated from a smear-ripened cheese.</title>
        <authorList>
            <consortium name="US DOE Joint Genome Institute (JGI-PGF)"/>
            <person name="Walter F."/>
            <person name="Albersmeier A."/>
            <person name="Kalinowski J."/>
            <person name="Ruckert C."/>
        </authorList>
    </citation>
    <scope>NUCLEOTIDE SEQUENCE</scope>
    <source>
        <strain evidence="3">CGMCC 1.8984</strain>
    </source>
</reference>
<sequence length="220" mass="23477">MVAGMGERESDRPVDEAGDQGPQAERRMPLRPPSLDDAAPPPPPRPPLTDETKPPVLRAIPTPGVVRTARTLWILSFVLGGAAVFIAFLGRDGIVDELTERLGRLAPGYDADEIASLVDVVYWSSIAGLGLIITIEAVLLGSLMKRRGGARWLQLIVLVLHAGAALVGSAFLAIGDRALLMAALLMVGFVLCVVAWGLCLAPAANRWFRMLDEAQRAALD</sequence>
<evidence type="ECO:0000256" key="2">
    <source>
        <dbReference type="SAM" id="Phobius"/>
    </source>
</evidence>
<keyword evidence="2" id="KW-0472">Membrane</keyword>
<keyword evidence="2" id="KW-0812">Transmembrane</keyword>
<dbReference type="InterPro" id="IPR036259">
    <property type="entry name" value="MFS_trans_sf"/>
</dbReference>
<feature type="compositionally biased region" description="Basic and acidic residues" evidence="1">
    <location>
        <begin position="1"/>
        <end position="15"/>
    </location>
</feature>
<dbReference type="EMBL" id="BMMD01000007">
    <property type="protein sequence ID" value="GGJ78689.1"/>
    <property type="molecule type" value="Genomic_DNA"/>
</dbReference>
<comment type="caution">
    <text evidence="3">The sequence shown here is derived from an EMBL/GenBank/DDBJ whole genome shotgun (WGS) entry which is preliminary data.</text>
</comment>
<keyword evidence="2" id="KW-1133">Transmembrane helix</keyword>
<proteinExistence type="predicted"/>